<dbReference type="Proteomes" id="UP000308652">
    <property type="component" value="Unassembled WGS sequence"/>
</dbReference>
<reference evidence="1 2" key="1">
    <citation type="journal article" date="2019" name="Nat. Ecol. Evol.">
        <title>Megaphylogeny resolves global patterns of mushroom evolution.</title>
        <authorList>
            <person name="Varga T."/>
            <person name="Krizsan K."/>
            <person name="Foldi C."/>
            <person name="Dima B."/>
            <person name="Sanchez-Garcia M."/>
            <person name="Sanchez-Ramirez S."/>
            <person name="Szollosi G.J."/>
            <person name="Szarkandi J.G."/>
            <person name="Papp V."/>
            <person name="Albert L."/>
            <person name="Andreopoulos W."/>
            <person name="Angelini C."/>
            <person name="Antonin V."/>
            <person name="Barry K.W."/>
            <person name="Bougher N.L."/>
            <person name="Buchanan P."/>
            <person name="Buyck B."/>
            <person name="Bense V."/>
            <person name="Catcheside P."/>
            <person name="Chovatia M."/>
            <person name="Cooper J."/>
            <person name="Damon W."/>
            <person name="Desjardin D."/>
            <person name="Finy P."/>
            <person name="Geml J."/>
            <person name="Haridas S."/>
            <person name="Hughes K."/>
            <person name="Justo A."/>
            <person name="Karasinski D."/>
            <person name="Kautmanova I."/>
            <person name="Kiss B."/>
            <person name="Kocsube S."/>
            <person name="Kotiranta H."/>
            <person name="LaButti K.M."/>
            <person name="Lechner B.E."/>
            <person name="Liimatainen K."/>
            <person name="Lipzen A."/>
            <person name="Lukacs Z."/>
            <person name="Mihaltcheva S."/>
            <person name="Morgado L.N."/>
            <person name="Niskanen T."/>
            <person name="Noordeloos M.E."/>
            <person name="Ohm R.A."/>
            <person name="Ortiz-Santana B."/>
            <person name="Ovrebo C."/>
            <person name="Racz N."/>
            <person name="Riley R."/>
            <person name="Savchenko A."/>
            <person name="Shiryaev A."/>
            <person name="Soop K."/>
            <person name="Spirin V."/>
            <person name="Szebenyi C."/>
            <person name="Tomsovsky M."/>
            <person name="Tulloss R.E."/>
            <person name="Uehling J."/>
            <person name="Grigoriev I.V."/>
            <person name="Vagvolgyi C."/>
            <person name="Papp T."/>
            <person name="Martin F.M."/>
            <person name="Miettinen O."/>
            <person name="Hibbett D.S."/>
            <person name="Nagy L.G."/>
        </authorList>
    </citation>
    <scope>NUCLEOTIDE SEQUENCE [LARGE SCALE GENOMIC DNA]</scope>
    <source>
        <strain evidence="1 2">CBS 166.37</strain>
    </source>
</reference>
<dbReference type="EMBL" id="ML213747">
    <property type="protein sequence ID" value="TFK31465.1"/>
    <property type="molecule type" value="Genomic_DNA"/>
</dbReference>
<sequence>MDQKLARVPFNNCFRSLVELRRLFTVLRFFVLAKFSLPQHRKSVAECSICFQASFQTLISFWFLCRSLTPFSFPDSQYTRHVLFFRSPWGCSTVSYLHYFDSQSIAYVSFPTGTYNHYSNILTQPAHSDCPRSARVIRG</sequence>
<gene>
    <name evidence="1" type="ORF">BDQ12DRAFT_129985</name>
</gene>
<evidence type="ECO:0000313" key="2">
    <source>
        <dbReference type="Proteomes" id="UP000308652"/>
    </source>
</evidence>
<name>A0A5C3LFS4_9AGAR</name>
<organism evidence="1 2">
    <name type="scientific">Crucibulum laeve</name>
    <dbReference type="NCBI Taxonomy" id="68775"/>
    <lineage>
        <taxon>Eukaryota</taxon>
        <taxon>Fungi</taxon>
        <taxon>Dikarya</taxon>
        <taxon>Basidiomycota</taxon>
        <taxon>Agaricomycotina</taxon>
        <taxon>Agaricomycetes</taxon>
        <taxon>Agaricomycetidae</taxon>
        <taxon>Agaricales</taxon>
        <taxon>Agaricineae</taxon>
        <taxon>Nidulariaceae</taxon>
        <taxon>Crucibulum</taxon>
    </lineage>
</organism>
<keyword evidence="2" id="KW-1185">Reference proteome</keyword>
<proteinExistence type="predicted"/>
<protein>
    <submittedName>
        <fullName evidence="1">Uncharacterized protein</fullName>
    </submittedName>
</protein>
<accession>A0A5C3LFS4</accession>
<dbReference type="AlphaFoldDB" id="A0A5C3LFS4"/>
<evidence type="ECO:0000313" key="1">
    <source>
        <dbReference type="EMBL" id="TFK31465.1"/>
    </source>
</evidence>